<evidence type="ECO:0000313" key="2">
    <source>
        <dbReference type="Proteomes" id="UP001168096"/>
    </source>
</evidence>
<reference evidence="1" key="1">
    <citation type="submission" date="2024-11" db="EMBL/GenBank/DDBJ databases">
        <title>Description of Massilia orientalis sp. nov., isolated from rhizosphere soil of Ageratina adenophora.</title>
        <authorList>
            <person name="Wang Y."/>
        </authorList>
    </citation>
    <scope>NUCLEOTIDE SEQUENCE</scope>
    <source>
        <strain evidence="1">YIM B02787</strain>
    </source>
</reference>
<evidence type="ECO:0000313" key="1">
    <source>
        <dbReference type="EMBL" id="MFJ1468851.1"/>
    </source>
</evidence>
<sequence length="386" mass="41644">MSSAPFPVVEVRSVANAQNEWVALLLGTPGTGLDDPALQGLFGTPDLLAAIAPLDCIVLLDDAAVLTPPVLNVLPANRVLLAVRADALATDGTARRLAELQMAGYRVLIDGALPEGVAAPIALRTVARDGRTALPRAGALPTLFGPHLAYNVGDMDAYRACENAGFSWFSGDYALEGSVAEGDDGTSRRRMLTMLALLARDADSRELEAQLKADPALSYHLLKLVNSAAFSVGTQITSFGQAISRLGRRQLQRWLQLLLYARQHPDSPPNLMLPVAALRGAALEALCKRDGGDRDEQDLAFMAGVFSLLDRLFQMPMAEIVQDLNLPEHVEAALLRREGQLGQRLWLAEAGRPDPETLEAAGVDGPDWWQSQLHAYHWAIQVARNV</sequence>
<comment type="caution">
    <text evidence="1">The sequence shown here is derived from an EMBL/GenBank/DDBJ whole genome shotgun (WGS) entry which is preliminary data.</text>
</comment>
<dbReference type="Proteomes" id="UP001168096">
    <property type="component" value="Unassembled WGS sequence"/>
</dbReference>
<keyword evidence="2" id="KW-1185">Reference proteome</keyword>
<accession>A0ACC7MAF9</accession>
<dbReference type="EMBL" id="JASNRB020000008">
    <property type="protein sequence ID" value="MFJ1468851.1"/>
    <property type="molecule type" value="Genomic_DNA"/>
</dbReference>
<name>A0ACC7MAF9_9BURK</name>
<gene>
    <name evidence="1" type="ORF">QPK29_014135</name>
</gene>
<protein>
    <submittedName>
        <fullName evidence="1">EAL and HDOD domain-containing protein</fullName>
    </submittedName>
</protein>
<proteinExistence type="predicted"/>
<organism evidence="1 2">
    <name type="scientific">Massilia orientalis</name>
    <dbReference type="NCBI Taxonomy" id="3050128"/>
    <lineage>
        <taxon>Bacteria</taxon>
        <taxon>Pseudomonadati</taxon>
        <taxon>Pseudomonadota</taxon>
        <taxon>Betaproteobacteria</taxon>
        <taxon>Burkholderiales</taxon>
        <taxon>Oxalobacteraceae</taxon>
        <taxon>Telluria group</taxon>
        <taxon>Massilia</taxon>
    </lineage>
</organism>